<dbReference type="InterPro" id="IPR002471">
    <property type="entry name" value="Pept_S9_AS"/>
</dbReference>
<dbReference type="InterPro" id="IPR002469">
    <property type="entry name" value="Peptidase_S9B_N"/>
</dbReference>
<dbReference type="InterPro" id="IPR050278">
    <property type="entry name" value="Serine_Prot_S9B/DPPIV"/>
</dbReference>
<evidence type="ECO:0000256" key="1">
    <source>
        <dbReference type="ARBA" id="ARBA00022670"/>
    </source>
</evidence>
<reference evidence="8 10" key="2">
    <citation type="submission" date="2016-11" db="EMBL/GenBank/DDBJ databases">
        <title>Whole genomes of Flavobacteriaceae.</title>
        <authorList>
            <person name="Stine C."/>
            <person name="Li C."/>
            <person name="Tadesse D."/>
        </authorList>
    </citation>
    <scope>NUCLEOTIDE SEQUENCE [LARGE SCALE GENOMIC DNA]</scope>
    <source>
        <strain evidence="8 10">ATCC 29551</strain>
    </source>
</reference>
<evidence type="ECO:0000256" key="3">
    <source>
        <dbReference type="ARBA" id="ARBA00023180"/>
    </source>
</evidence>
<dbReference type="InterPro" id="IPR029058">
    <property type="entry name" value="AB_hydrolase_fold"/>
</dbReference>
<evidence type="ECO:0000256" key="2">
    <source>
        <dbReference type="ARBA" id="ARBA00022801"/>
    </source>
</evidence>
<feature type="domain" description="Peptidase S9 prolyl oligopeptidase catalytic" evidence="5">
    <location>
        <begin position="527"/>
        <end position="722"/>
    </location>
</feature>
<keyword evidence="2" id="KW-0378">Hydrolase</keyword>
<dbReference type="Proteomes" id="UP000198424">
    <property type="component" value="Unassembled WGS sequence"/>
</dbReference>
<dbReference type="InterPro" id="IPR001375">
    <property type="entry name" value="Peptidase_S9_cat"/>
</dbReference>
<gene>
    <name evidence="8" type="ORF">B0A62_05600</name>
    <name evidence="7" type="ORF">IW20_10810</name>
</gene>
<dbReference type="SUPFAM" id="SSF53474">
    <property type="entry name" value="alpha/beta-Hydrolases"/>
    <property type="match status" value="1"/>
</dbReference>
<dbReference type="GO" id="GO:0006508">
    <property type="term" value="P:proteolysis"/>
    <property type="evidence" value="ECO:0007669"/>
    <property type="project" value="UniProtKB-KW"/>
</dbReference>
<dbReference type="eggNOG" id="COG1506">
    <property type="taxonomic scope" value="Bacteria"/>
</dbReference>
<dbReference type="eggNOG" id="COG4946">
    <property type="taxonomic scope" value="Bacteria"/>
</dbReference>
<keyword evidence="1" id="KW-0645">Protease</keyword>
<feature type="signal peptide" evidence="4">
    <location>
        <begin position="1"/>
        <end position="19"/>
    </location>
</feature>
<evidence type="ECO:0000313" key="8">
    <source>
        <dbReference type="EMBL" id="OXA96731.1"/>
    </source>
</evidence>
<keyword evidence="3" id="KW-0325">Glycoprotein</keyword>
<dbReference type="RefSeq" id="WP_035621745.1">
    <property type="nucleotide sequence ID" value="NZ_JBEWQG010000001.1"/>
</dbReference>
<dbReference type="Pfam" id="PF00930">
    <property type="entry name" value="DPPIV_N"/>
    <property type="match status" value="1"/>
</dbReference>
<dbReference type="AlphaFoldDB" id="A0A086AHT4"/>
<keyword evidence="4" id="KW-0732">Signal</keyword>
<dbReference type="PANTHER" id="PTHR11731">
    <property type="entry name" value="PROTEASE FAMILY S9B,C DIPEPTIDYL-PEPTIDASE IV-RELATED"/>
    <property type="match status" value="1"/>
</dbReference>
<accession>A0A086AHT4</accession>
<comment type="caution">
    <text evidence="7">The sequence shown here is derived from an EMBL/GenBank/DDBJ whole genome shotgun (WGS) entry which is preliminary data.</text>
</comment>
<evidence type="ECO:0000313" key="9">
    <source>
        <dbReference type="Proteomes" id="UP000028712"/>
    </source>
</evidence>
<dbReference type="EMBL" id="MUGY01000004">
    <property type="protein sequence ID" value="OXA96731.1"/>
    <property type="molecule type" value="Genomic_DNA"/>
</dbReference>
<evidence type="ECO:0000259" key="6">
    <source>
        <dbReference type="Pfam" id="PF00930"/>
    </source>
</evidence>
<evidence type="ECO:0000313" key="7">
    <source>
        <dbReference type="EMBL" id="KFF16248.1"/>
    </source>
</evidence>
<feature type="domain" description="Dipeptidylpeptidase IV N-terminal" evidence="6">
    <location>
        <begin position="98"/>
        <end position="436"/>
    </location>
</feature>
<dbReference type="Gene3D" id="2.140.10.30">
    <property type="entry name" value="Dipeptidylpeptidase IV, N-terminal domain"/>
    <property type="match status" value="1"/>
</dbReference>
<proteinExistence type="predicted"/>
<evidence type="ECO:0000313" key="10">
    <source>
        <dbReference type="Proteomes" id="UP000198424"/>
    </source>
</evidence>
<dbReference type="PANTHER" id="PTHR11731:SF193">
    <property type="entry name" value="DIPEPTIDYL PEPTIDASE 9"/>
    <property type="match status" value="1"/>
</dbReference>
<dbReference type="GO" id="GO:0004252">
    <property type="term" value="F:serine-type endopeptidase activity"/>
    <property type="evidence" value="ECO:0007669"/>
    <property type="project" value="InterPro"/>
</dbReference>
<evidence type="ECO:0000259" key="5">
    <source>
        <dbReference type="Pfam" id="PF00326"/>
    </source>
</evidence>
<sequence length="722" mass="82675">MNTNKLTALFLFFCVTLFAQQKITVDDIFNGTFRAKEMFKLQSLHNTNQYTVLNFDRAGRSMQIDLYDYATLKKGATLIDTKDHRSLPMIDSYTFDASEKMILLACNSKKIFRHSFTADYYLYNIGTKELTKLFDFQVQEPTFSPDGQKIAYAKENNLYVYDLASKKSTQITTDGKKNSVINGITDWVYEEEFAFVRAFDWSKDSKKVAYIRFDESMVPEFSMSIFKTDLYPSIETFKYPKAGEKNAVVSLHIYDVAANGTKEVKLGNYNDFYIARMQWTNDNNTLSAQVLNRHQNNLDLLFVDGTTGTSKVVLNEKDKAYVDVTDNLTFLKDNSFIWTSEKDGFNHIYLYDKTGKLKNQVTKGNWEVTSYYGFDEKTKTVFYQSTENGSINRDIYRIALDGKNKIRLSKNVGTSKATFSPNFEYYINTFSSASQPTTYTLNDAKAGKELQVIENNEALASKLKGYNLATKEFFVLKTAKGNELNTWILKPKDFDPAKKYPVFMFQYSGPGSQQVANQWNNSNDYWFEMLTQQGYIVACVDSRGTGFKGADFKKVTQLELGKYEVEDQIDAAKVIGAYPYVDASRIGIFGWSYGGFMASNCIFQGNDVFKMAIAVAPVTNWRFYDTVYTERYMQTPQENASGYDNNSPINHVDKLKGKFLLIHGSADDNVHVQNSMQMMEALIQANKQFDSQIYPDKDHGIYGGKTRIQLYNKMTNFIKENL</sequence>
<organism evidence="7 9">
    <name type="scientific">Flavobacterium hydatis</name>
    <name type="common">Cytophaga aquatilis</name>
    <dbReference type="NCBI Taxonomy" id="991"/>
    <lineage>
        <taxon>Bacteria</taxon>
        <taxon>Pseudomonadati</taxon>
        <taxon>Bacteroidota</taxon>
        <taxon>Flavobacteriia</taxon>
        <taxon>Flavobacteriales</taxon>
        <taxon>Flavobacteriaceae</taxon>
        <taxon>Flavobacterium</taxon>
    </lineage>
</organism>
<dbReference type="Proteomes" id="UP000028712">
    <property type="component" value="Unassembled WGS sequence"/>
</dbReference>
<name>A0A086AHT4_FLAHY</name>
<dbReference type="SUPFAM" id="SSF82171">
    <property type="entry name" value="DPP6 N-terminal domain-like"/>
    <property type="match status" value="1"/>
</dbReference>
<dbReference type="EMBL" id="JPRM01000015">
    <property type="protein sequence ID" value="KFF16248.1"/>
    <property type="molecule type" value="Genomic_DNA"/>
</dbReference>
<dbReference type="Gene3D" id="3.40.50.1820">
    <property type="entry name" value="alpha/beta hydrolase"/>
    <property type="match status" value="1"/>
</dbReference>
<protein>
    <submittedName>
        <fullName evidence="7">Peptidase S9</fullName>
    </submittedName>
    <submittedName>
        <fullName evidence="8">S9 family peptidase</fullName>
    </submittedName>
</protein>
<feature type="chain" id="PRO_5001802766" evidence="4">
    <location>
        <begin position="20"/>
        <end position="722"/>
    </location>
</feature>
<dbReference type="Pfam" id="PF00326">
    <property type="entry name" value="Peptidase_S9"/>
    <property type="match status" value="1"/>
</dbReference>
<dbReference type="STRING" id="991.IW20_10810"/>
<evidence type="ECO:0000256" key="4">
    <source>
        <dbReference type="SAM" id="SignalP"/>
    </source>
</evidence>
<dbReference type="OrthoDB" id="9812921at2"/>
<keyword evidence="10" id="KW-1185">Reference proteome</keyword>
<dbReference type="GO" id="GO:0008239">
    <property type="term" value="F:dipeptidyl-peptidase activity"/>
    <property type="evidence" value="ECO:0007669"/>
    <property type="project" value="TreeGrafter"/>
</dbReference>
<dbReference type="PROSITE" id="PS00708">
    <property type="entry name" value="PRO_ENDOPEP_SER"/>
    <property type="match status" value="1"/>
</dbReference>
<dbReference type="FunFam" id="3.40.50.1820:FF:000003">
    <property type="entry name" value="Dipeptidyl peptidase 4"/>
    <property type="match status" value="1"/>
</dbReference>
<reference evidence="7 9" key="1">
    <citation type="submission" date="2014-07" db="EMBL/GenBank/DDBJ databases">
        <title>Genome of Flavobacterium hydatis DSM 2063.</title>
        <authorList>
            <person name="Pipes S.E."/>
            <person name="Stropko S.J."/>
            <person name="Newman J.D."/>
        </authorList>
    </citation>
    <scope>NUCLEOTIDE SEQUENCE [LARGE SCALE GENOMIC DNA]</scope>
    <source>
        <strain evidence="7 9">DSM 2063</strain>
    </source>
</reference>